<dbReference type="EMBL" id="VSSQ01000016">
    <property type="protein sequence ID" value="MPL61817.1"/>
    <property type="molecule type" value="Genomic_DNA"/>
</dbReference>
<dbReference type="AlphaFoldDB" id="A0A644T5M9"/>
<reference evidence="1" key="1">
    <citation type="submission" date="2019-08" db="EMBL/GenBank/DDBJ databases">
        <authorList>
            <person name="Kucharzyk K."/>
            <person name="Murdoch R.W."/>
            <person name="Higgins S."/>
            <person name="Loffler F."/>
        </authorList>
    </citation>
    <scope>NUCLEOTIDE SEQUENCE</scope>
</reference>
<proteinExistence type="predicted"/>
<protein>
    <submittedName>
        <fullName evidence="1">Uncharacterized protein</fullName>
    </submittedName>
</protein>
<sequence length="187" mass="21421">MAYDNSSLYGDLICDNYPEDYNMMNPPNDMGWFFYNLEGGSFDFVGELVSQLSLDLSPVRCADSYLHLYGEDLKLKKDPAWSYSEYRALILIRYYNIMTLRGLENVLNKLYINVLDDSTGYITCDYTVVGFRVSDENTLNELVSDETTTNDLLTDTVGTIVHINVPNGVETDIIEFLQDYLPYEVTL</sequence>
<name>A0A644T5M9_9ZZZZ</name>
<comment type="caution">
    <text evidence="1">The sequence shown here is derived from an EMBL/GenBank/DDBJ whole genome shotgun (WGS) entry which is preliminary data.</text>
</comment>
<evidence type="ECO:0000313" key="1">
    <source>
        <dbReference type="EMBL" id="MPL61817.1"/>
    </source>
</evidence>
<organism evidence="1">
    <name type="scientific">bioreactor metagenome</name>
    <dbReference type="NCBI Taxonomy" id="1076179"/>
    <lineage>
        <taxon>unclassified sequences</taxon>
        <taxon>metagenomes</taxon>
        <taxon>ecological metagenomes</taxon>
    </lineage>
</organism>
<accession>A0A644T5M9</accession>
<gene>
    <name evidence="1" type="ORF">SDC9_07406</name>
</gene>